<accession>A0A815HD50</accession>
<evidence type="ECO:0000313" key="3">
    <source>
        <dbReference type="Proteomes" id="UP000663852"/>
    </source>
</evidence>
<dbReference type="EMBL" id="CAJNOJ010000264">
    <property type="protein sequence ID" value="CAF1350751.1"/>
    <property type="molecule type" value="Genomic_DNA"/>
</dbReference>
<evidence type="ECO:0000313" key="2">
    <source>
        <dbReference type="EMBL" id="CAF1350751.1"/>
    </source>
</evidence>
<feature type="transmembrane region" description="Helical" evidence="1">
    <location>
        <begin position="359"/>
        <end position="378"/>
    </location>
</feature>
<keyword evidence="1" id="KW-0472">Membrane</keyword>
<dbReference type="Proteomes" id="UP000663852">
    <property type="component" value="Unassembled WGS sequence"/>
</dbReference>
<keyword evidence="1" id="KW-0812">Transmembrane</keyword>
<feature type="transmembrane region" description="Helical" evidence="1">
    <location>
        <begin position="326"/>
        <end position="347"/>
    </location>
</feature>
<dbReference type="Gene3D" id="1.10.287.70">
    <property type="match status" value="1"/>
</dbReference>
<name>A0A815HD50_ADIRI</name>
<dbReference type="SUPFAM" id="SSF81324">
    <property type="entry name" value="Voltage-gated potassium channels"/>
    <property type="match status" value="1"/>
</dbReference>
<sequence>MSVENDICTIHLLIRNESFELSSLLYSQLVQSSSNFPVSNNERQISLDVDPCIFNAYLLYIQSGCFVRPDSLSQEDLIDGLRICGAPTLLINHYEQNNFISSPFSSHRLTSKEQKLQRILLDIFLLFQLIIGTCILPIDLYRQILMFNGNSLENISKILLVIVYCIDSALFLYSTAHATSTFFVNIREGKQSYKDPNFFIDLISCFGVISYFTAQRPISNICLFKSNFLWILVHISRTLRIVQLGYQLVNIKLCLSAIFQCLWKFLQTLIGLFWIFIFSGSILYLFDIVENNEQYSSIYSTILSAHETLYTIGYRNNAPYGHLTRLWTILSIFFLSSLVQILCWQFQSRVIMKIRTIRLMFLNHVHVLSFLFTCNAFVHLNSCRVTEDVQLCDASADNDLSVLANPHGAK</sequence>
<evidence type="ECO:0000256" key="1">
    <source>
        <dbReference type="SAM" id="Phobius"/>
    </source>
</evidence>
<protein>
    <submittedName>
        <fullName evidence="2">Uncharacterized protein</fullName>
    </submittedName>
</protein>
<gene>
    <name evidence="2" type="ORF">EDS130_LOCUS33265</name>
</gene>
<feature type="transmembrane region" description="Helical" evidence="1">
    <location>
        <begin position="119"/>
        <end position="138"/>
    </location>
</feature>
<proteinExistence type="predicted"/>
<organism evidence="2 3">
    <name type="scientific">Adineta ricciae</name>
    <name type="common">Rotifer</name>
    <dbReference type="NCBI Taxonomy" id="249248"/>
    <lineage>
        <taxon>Eukaryota</taxon>
        <taxon>Metazoa</taxon>
        <taxon>Spiralia</taxon>
        <taxon>Gnathifera</taxon>
        <taxon>Rotifera</taxon>
        <taxon>Eurotatoria</taxon>
        <taxon>Bdelloidea</taxon>
        <taxon>Adinetida</taxon>
        <taxon>Adinetidae</taxon>
        <taxon>Adineta</taxon>
    </lineage>
</organism>
<reference evidence="2" key="1">
    <citation type="submission" date="2021-02" db="EMBL/GenBank/DDBJ databases">
        <authorList>
            <person name="Nowell W R."/>
        </authorList>
    </citation>
    <scope>NUCLEOTIDE SEQUENCE</scope>
</reference>
<feature type="transmembrane region" description="Helical" evidence="1">
    <location>
        <begin position="158"/>
        <end position="186"/>
    </location>
</feature>
<keyword evidence="1" id="KW-1133">Transmembrane helix</keyword>
<comment type="caution">
    <text evidence="2">The sequence shown here is derived from an EMBL/GenBank/DDBJ whole genome shotgun (WGS) entry which is preliminary data.</text>
</comment>
<dbReference type="AlphaFoldDB" id="A0A815HD50"/>
<feature type="transmembrane region" description="Helical" evidence="1">
    <location>
        <begin position="261"/>
        <end position="286"/>
    </location>
</feature>